<proteinExistence type="predicted"/>
<dbReference type="Proteomes" id="UP000287447">
    <property type="component" value="Unassembled WGS sequence"/>
</dbReference>
<keyword evidence="2" id="KW-1185">Reference proteome</keyword>
<dbReference type="OrthoDB" id="7172864at2"/>
<name>A0A3S3UM28_9PROT</name>
<organism evidence="1 2">
    <name type="scientific">Hwanghaeella grinnelliae</name>
    <dbReference type="NCBI Taxonomy" id="2500179"/>
    <lineage>
        <taxon>Bacteria</taxon>
        <taxon>Pseudomonadati</taxon>
        <taxon>Pseudomonadota</taxon>
        <taxon>Alphaproteobacteria</taxon>
        <taxon>Rhodospirillales</taxon>
        <taxon>Rhodospirillaceae</taxon>
        <taxon>Hwanghaeella</taxon>
    </lineage>
</organism>
<sequence length="192" mass="21738">MSDQFKFRRTFRKLVENTTINSETLLSTDYLNHFNELVMMLDLIPDMPEMLDETKEWRPKTYAEHFQDSSFTHKDLAIAAYEQVLEEDRKALEMTVGRMDQTVEETFTALDDAVAAEDADRTRLICNTASKALQKMIDRCSGIINGVEGAAATAFAAMDESIPVLDVPSHKEGEDEEEKVVMDQSAIDALFD</sequence>
<dbReference type="EMBL" id="SADE01000003">
    <property type="protein sequence ID" value="RVU34711.1"/>
    <property type="molecule type" value="Genomic_DNA"/>
</dbReference>
<dbReference type="RefSeq" id="WP_127766794.1">
    <property type="nucleotide sequence ID" value="NZ_SADE01000003.1"/>
</dbReference>
<gene>
    <name evidence="1" type="ORF">EOI86_17825</name>
</gene>
<evidence type="ECO:0000313" key="2">
    <source>
        <dbReference type="Proteomes" id="UP000287447"/>
    </source>
</evidence>
<evidence type="ECO:0000313" key="1">
    <source>
        <dbReference type="EMBL" id="RVU34711.1"/>
    </source>
</evidence>
<reference evidence="2" key="1">
    <citation type="submission" date="2019-01" db="EMBL/GenBank/DDBJ databases">
        <title>Gri0909 isolated from a small marine red alga.</title>
        <authorList>
            <person name="Kim J."/>
            <person name="Jeong S.E."/>
            <person name="Jeon C.O."/>
        </authorList>
    </citation>
    <scope>NUCLEOTIDE SEQUENCE [LARGE SCALE GENOMIC DNA]</scope>
    <source>
        <strain evidence="2">Gri0909</strain>
    </source>
</reference>
<protein>
    <submittedName>
        <fullName evidence="1">Uncharacterized protein</fullName>
    </submittedName>
</protein>
<comment type="caution">
    <text evidence="1">The sequence shown here is derived from an EMBL/GenBank/DDBJ whole genome shotgun (WGS) entry which is preliminary data.</text>
</comment>
<accession>A0A3S3UM28</accession>
<dbReference type="AlphaFoldDB" id="A0A3S3UM28"/>